<feature type="domain" description="PDZ" evidence="3">
    <location>
        <begin position="174"/>
        <end position="240"/>
    </location>
</feature>
<dbReference type="OrthoDB" id="268129at2"/>
<feature type="signal peptide" evidence="2">
    <location>
        <begin position="1"/>
        <end position="27"/>
    </location>
</feature>
<dbReference type="Pfam" id="PF13365">
    <property type="entry name" value="Trypsin_2"/>
    <property type="match status" value="1"/>
</dbReference>
<dbReference type="PANTHER" id="PTHR22939:SF129">
    <property type="entry name" value="SERINE PROTEASE HTRA2, MITOCHONDRIAL"/>
    <property type="match status" value="1"/>
</dbReference>
<dbReference type="InterPro" id="IPR001478">
    <property type="entry name" value="PDZ"/>
</dbReference>
<evidence type="ECO:0000313" key="4">
    <source>
        <dbReference type="EMBL" id="QDU82939.1"/>
    </source>
</evidence>
<organism evidence="4 5">
    <name type="scientific">Rohdeia mirabilis</name>
    <dbReference type="NCBI Taxonomy" id="2528008"/>
    <lineage>
        <taxon>Bacteria</taxon>
        <taxon>Pseudomonadati</taxon>
        <taxon>Planctomycetota</taxon>
        <taxon>Planctomycetia</taxon>
        <taxon>Planctomycetia incertae sedis</taxon>
        <taxon>Rohdeia</taxon>
    </lineage>
</organism>
<dbReference type="InterPro" id="IPR036034">
    <property type="entry name" value="PDZ_sf"/>
</dbReference>
<gene>
    <name evidence="4" type="ORF">Pla163_00340</name>
</gene>
<reference evidence="4 5" key="1">
    <citation type="submission" date="2019-02" db="EMBL/GenBank/DDBJ databases">
        <title>Deep-cultivation of Planctomycetes and their phenomic and genomic characterization uncovers novel biology.</title>
        <authorList>
            <person name="Wiegand S."/>
            <person name="Jogler M."/>
            <person name="Boedeker C."/>
            <person name="Pinto D."/>
            <person name="Vollmers J."/>
            <person name="Rivas-Marin E."/>
            <person name="Kohn T."/>
            <person name="Peeters S.H."/>
            <person name="Heuer A."/>
            <person name="Rast P."/>
            <person name="Oberbeckmann S."/>
            <person name="Bunk B."/>
            <person name="Jeske O."/>
            <person name="Meyerdierks A."/>
            <person name="Storesund J.E."/>
            <person name="Kallscheuer N."/>
            <person name="Luecker S."/>
            <person name="Lage O.M."/>
            <person name="Pohl T."/>
            <person name="Merkel B.J."/>
            <person name="Hornburger P."/>
            <person name="Mueller R.-W."/>
            <person name="Bruemmer F."/>
            <person name="Labrenz M."/>
            <person name="Spormann A.M."/>
            <person name="Op den Camp H."/>
            <person name="Overmann J."/>
            <person name="Amann R."/>
            <person name="Jetten M.S.M."/>
            <person name="Mascher T."/>
            <person name="Medema M.H."/>
            <person name="Devos D.P."/>
            <person name="Kaster A.-K."/>
            <person name="Ovreas L."/>
            <person name="Rohde M."/>
            <person name="Galperin M.Y."/>
            <person name="Jogler C."/>
        </authorList>
    </citation>
    <scope>NUCLEOTIDE SEQUENCE [LARGE SCALE GENOMIC DNA]</scope>
    <source>
        <strain evidence="4 5">Pla163</strain>
    </source>
</reference>
<evidence type="ECO:0000256" key="1">
    <source>
        <dbReference type="ARBA" id="ARBA00010541"/>
    </source>
</evidence>
<dbReference type="Pfam" id="PF13180">
    <property type="entry name" value="PDZ_2"/>
    <property type="match status" value="1"/>
</dbReference>
<dbReference type="SMART" id="SM00228">
    <property type="entry name" value="PDZ"/>
    <property type="match status" value="1"/>
</dbReference>
<dbReference type="InterPro" id="IPR009003">
    <property type="entry name" value="Peptidase_S1_PA"/>
</dbReference>
<keyword evidence="4" id="KW-0378">Hydrolase</keyword>
<dbReference type="RefSeq" id="WP_145181734.1">
    <property type="nucleotide sequence ID" value="NZ_CP036290.1"/>
</dbReference>
<protein>
    <submittedName>
        <fullName evidence="4">Serine endoprotease</fullName>
    </submittedName>
</protein>
<dbReference type="Gene3D" id="2.30.42.10">
    <property type="match status" value="1"/>
</dbReference>
<accession>A0A518CUN5</accession>
<dbReference type="CDD" id="cd06779">
    <property type="entry name" value="cpPDZ_Deg_HtrA-like"/>
    <property type="match status" value="1"/>
</dbReference>
<evidence type="ECO:0000259" key="3">
    <source>
        <dbReference type="PROSITE" id="PS50106"/>
    </source>
</evidence>
<keyword evidence="2" id="KW-0732">Signal</keyword>
<dbReference type="SUPFAM" id="SSF50494">
    <property type="entry name" value="Trypsin-like serine proteases"/>
    <property type="match status" value="1"/>
</dbReference>
<keyword evidence="4" id="KW-0645">Protease</keyword>
<comment type="similarity">
    <text evidence="1">Belongs to the peptidase S1C family.</text>
</comment>
<dbReference type="GO" id="GO:0006508">
    <property type="term" value="P:proteolysis"/>
    <property type="evidence" value="ECO:0007669"/>
    <property type="project" value="UniProtKB-KW"/>
</dbReference>
<evidence type="ECO:0000313" key="5">
    <source>
        <dbReference type="Proteomes" id="UP000319342"/>
    </source>
</evidence>
<evidence type="ECO:0000256" key="2">
    <source>
        <dbReference type="SAM" id="SignalP"/>
    </source>
</evidence>
<dbReference type="PANTHER" id="PTHR22939">
    <property type="entry name" value="SERINE PROTEASE FAMILY S1C HTRA-RELATED"/>
    <property type="match status" value="1"/>
</dbReference>
<sequence precursor="true">MTNTFTNRVGRRATLACAVLAGTLALAQPLVGHSVAAGPDPVLVEGGRQQLERSFDVLCRPFASSVLRVVAEAEVGDARLSHAVVVGEEGLLLAKLSELGSDGFYVLAPDGTRREATILASDLGTDLALLSTDDAGLEPVAFSAEPVDWRVGQWIAAVGPGGDCIGLGAVSVGPRDLATENNGFLGVELDRTVPDRALIGRVLDDGAAISAGIQAGDVVLAIDGQPMRNSESVISQLRRTVPGQEVDFTIRRGEESFDRVVRVRGRRLDDYQNPFQVPHAADSVDVSARRDGFPSVVQNDANLLPSECLSLAIDSRGRVVGLHVARMDRPGSLTLPTDVVAQRLERLLERAERSVQAKSLPVGAGETRDV</sequence>
<feature type="chain" id="PRO_5021739121" evidence="2">
    <location>
        <begin position="28"/>
        <end position="370"/>
    </location>
</feature>
<dbReference type="EMBL" id="CP036290">
    <property type="protein sequence ID" value="QDU82939.1"/>
    <property type="molecule type" value="Genomic_DNA"/>
</dbReference>
<dbReference type="Gene3D" id="2.40.10.10">
    <property type="entry name" value="Trypsin-like serine proteases"/>
    <property type="match status" value="1"/>
</dbReference>
<dbReference type="SUPFAM" id="SSF50156">
    <property type="entry name" value="PDZ domain-like"/>
    <property type="match status" value="1"/>
</dbReference>
<name>A0A518CUN5_9BACT</name>
<dbReference type="AlphaFoldDB" id="A0A518CUN5"/>
<dbReference type="PROSITE" id="PS50106">
    <property type="entry name" value="PDZ"/>
    <property type="match status" value="1"/>
</dbReference>
<dbReference type="GO" id="GO:0008233">
    <property type="term" value="F:peptidase activity"/>
    <property type="evidence" value="ECO:0007669"/>
    <property type="project" value="UniProtKB-KW"/>
</dbReference>
<dbReference type="Proteomes" id="UP000319342">
    <property type="component" value="Chromosome"/>
</dbReference>
<keyword evidence="5" id="KW-1185">Reference proteome</keyword>
<proteinExistence type="inferred from homology"/>
<dbReference type="InterPro" id="IPR043504">
    <property type="entry name" value="Peptidase_S1_PA_chymotrypsin"/>
</dbReference>